<dbReference type="InterPro" id="IPR002156">
    <property type="entry name" value="RNaseH_domain"/>
</dbReference>
<evidence type="ECO:0000259" key="1">
    <source>
        <dbReference type="Pfam" id="PF13456"/>
    </source>
</evidence>
<dbReference type="InterPro" id="IPR052929">
    <property type="entry name" value="RNase_H-like_EbsB-rel"/>
</dbReference>
<evidence type="ECO:0000313" key="3">
    <source>
        <dbReference type="Proteomes" id="UP000237347"/>
    </source>
</evidence>
<protein>
    <submittedName>
        <fullName evidence="2">Ribonuclease h protein</fullName>
    </submittedName>
</protein>
<name>A0AAW0KSX6_QUESU</name>
<feature type="domain" description="RNase H type-1" evidence="1">
    <location>
        <begin position="137"/>
        <end position="217"/>
    </location>
</feature>
<proteinExistence type="predicted"/>
<dbReference type="SUPFAM" id="SSF53098">
    <property type="entry name" value="Ribonuclease H-like"/>
    <property type="match status" value="1"/>
</dbReference>
<dbReference type="EMBL" id="PKMF04000237">
    <property type="protein sequence ID" value="KAK7841619.1"/>
    <property type="molecule type" value="Genomic_DNA"/>
</dbReference>
<dbReference type="AlphaFoldDB" id="A0AAW0KSX6"/>
<dbReference type="GO" id="GO:0003676">
    <property type="term" value="F:nucleic acid binding"/>
    <property type="evidence" value="ECO:0007669"/>
    <property type="project" value="InterPro"/>
</dbReference>
<dbReference type="Gene3D" id="3.30.420.10">
    <property type="entry name" value="Ribonuclease H-like superfamily/Ribonuclease H"/>
    <property type="match status" value="1"/>
</dbReference>
<dbReference type="InterPro" id="IPR036397">
    <property type="entry name" value="RNaseH_sf"/>
</dbReference>
<dbReference type="GO" id="GO:0004523">
    <property type="term" value="F:RNA-DNA hybrid ribonuclease activity"/>
    <property type="evidence" value="ECO:0007669"/>
    <property type="project" value="InterPro"/>
</dbReference>
<evidence type="ECO:0000313" key="2">
    <source>
        <dbReference type="EMBL" id="KAK7841619.1"/>
    </source>
</evidence>
<accession>A0AAW0KSX6</accession>
<dbReference type="CDD" id="cd06222">
    <property type="entry name" value="RNase_H_like"/>
    <property type="match status" value="1"/>
</dbReference>
<comment type="caution">
    <text evidence="2">The sequence shown here is derived from an EMBL/GenBank/DDBJ whole genome shotgun (WGS) entry which is preliminary data.</text>
</comment>
<reference evidence="2 3" key="1">
    <citation type="journal article" date="2018" name="Sci. Data">
        <title>The draft genome sequence of cork oak.</title>
        <authorList>
            <person name="Ramos A.M."/>
            <person name="Usie A."/>
            <person name="Barbosa P."/>
            <person name="Barros P.M."/>
            <person name="Capote T."/>
            <person name="Chaves I."/>
            <person name="Simoes F."/>
            <person name="Abreu I."/>
            <person name="Carrasquinho I."/>
            <person name="Faro C."/>
            <person name="Guimaraes J.B."/>
            <person name="Mendonca D."/>
            <person name="Nobrega F."/>
            <person name="Rodrigues L."/>
            <person name="Saibo N.J.M."/>
            <person name="Varela M.C."/>
            <person name="Egas C."/>
            <person name="Matos J."/>
            <person name="Miguel C.M."/>
            <person name="Oliveira M.M."/>
            <person name="Ricardo C.P."/>
            <person name="Goncalves S."/>
        </authorList>
    </citation>
    <scope>NUCLEOTIDE SEQUENCE [LARGE SCALE GENOMIC DNA]</scope>
    <source>
        <strain evidence="3">cv. HL8</strain>
    </source>
</reference>
<dbReference type="Pfam" id="PF13456">
    <property type="entry name" value="RVT_3"/>
    <property type="match status" value="1"/>
</dbReference>
<sequence>MKRIIIQENVCHLCSKHPEDVKHALWGCSKVRQVWQRRFRWADNSQGEEGSFSDLVQLMQENPRLFPLFAVTAWTVWHHRNKSCLQTATMPLGRLADFAENYLQNYADRNGQQVPPVRRSATTVSWSPPSENRVKINFDGALFGESDSAGIGVVIRNSEGEVMAALSEKIVKPQAAELFEILAARRAVLFSTKTGFYNSIFEGDSSTVINLLQDSNVSHSLGGTS</sequence>
<gene>
    <name evidence="2" type="ORF">CFP56_015139</name>
</gene>
<keyword evidence="3" id="KW-1185">Reference proteome</keyword>
<dbReference type="InterPro" id="IPR012337">
    <property type="entry name" value="RNaseH-like_sf"/>
</dbReference>
<dbReference type="PANTHER" id="PTHR47074:SF11">
    <property type="entry name" value="REVERSE TRANSCRIPTASE-LIKE PROTEIN"/>
    <property type="match status" value="1"/>
</dbReference>
<dbReference type="PANTHER" id="PTHR47074">
    <property type="entry name" value="BNAC02G40300D PROTEIN"/>
    <property type="match status" value="1"/>
</dbReference>
<dbReference type="Proteomes" id="UP000237347">
    <property type="component" value="Unassembled WGS sequence"/>
</dbReference>
<organism evidence="2 3">
    <name type="scientific">Quercus suber</name>
    <name type="common">Cork oak</name>
    <dbReference type="NCBI Taxonomy" id="58331"/>
    <lineage>
        <taxon>Eukaryota</taxon>
        <taxon>Viridiplantae</taxon>
        <taxon>Streptophyta</taxon>
        <taxon>Embryophyta</taxon>
        <taxon>Tracheophyta</taxon>
        <taxon>Spermatophyta</taxon>
        <taxon>Magnoliopsida</taxon>
        <taxon>eudicotyledons</taxon>
        <taxon>Gunneridae</taxon>
        <taxon>Pentapetalae</taxon>
        <taxon>rosids</taxon>
        <taxon>fabids</taxon>
        <taxon>Fagales</taxon>
        <taxon>Fagaceae</taxon>
        <taxon>Quercus</taxon>
    </lineage>
</organism>
<dbReference type="InterPro" id="IPR044730">
    <property type="entry name" value="RNase_H-like_dom_plant"/>
</dbReference>